<reference evidence="13 14" key="1">
    <citation type="submission" date="2017-06" db="EMBL/GenBank/DDBJ databases">
        <title>Ant-infecting Ophiocordyceps genomes reveal a high diversity of potential behavioral manipulation genes and a possible major role for enterotoxins.</title>
        <authorList>
            <person name="De Bekker C."/>
            <person name="Evans H.C."/>
            <person name="Brachmann A."/>
            <person name="Hughes D.P."/>
        </authorList>
    </citation>
    <scope>NUCLEOTIDE SEQUENCE [LARGE SCALE GENOMIC DNA]</scope>
    <source>
        <strain evidence="13 14">Map16</strain>
    </source>
</reference>
<dbReference type="InterPro" id="IPR036249">
    <property type="entry name" value="Thioredoxin-like_sf"/>
</dbReference>
<accession>A0A2C5ZI20</accession>
<name>A0A2C5ZI20_9HYPO</name>
<keyword evidence="4 9" id="KW-0049">Antioxidant</keyword>
<dbReference type="InterPro" id="IPR000866">
    <property type="entry name" value="AhpC/TSA"/>
</dbReference>
<dbReference type="STRING" id="2004952.A0A2C5ZI20"/>
<dbReference type="GO" id="GO:0008379">
    <property type="term" value="F:thioredoxin peroxidase activity"/>
    <property type="evidence" value="ECO:0007669"/>
    <property type="project" value="TreeGrafter"/>
</dbReference>
<keyword evidence="6" id="KW-1015">Disulfide bond</keyword>
<dbReference type="GO" id="GO:0045454">
    <property type="term" value="P:cell redox homeostasis"/>
    <property type="evidence" value="ECO:0007669"/>
    <property type="project" value="TreeGrafter"/>
</dbReference>
<gene>
    <name evidence="13" type="ORF">CDD80_4141</name>
</gene>
<dbReference type="PANTHER" id="PTHR10681">
    <property type="entry name" value="THIOREDOXIN PEROXIDASE"/>
    <property type="match status" value="1"/>
</dbReference>
<evidence type="ECO:0000256" key="2">
    <source>
        <dbReference type="ARBA" id="ARBA00013017"/>
    </source>
</evidence>
<dbReference type="GO" id="GO:0042744">
    <property type="term" value="P:hydrogen peroxide catabolic process"/>
    <property type="evidence" value="ECO:0007669"/>
    <property type="project" value="TreeGrafter"/>
</dbReference>
<feature type="domain" description="Thioredoxin" evidence="12">
    <location>
        <begin position="4"/>
        <end position="163"/>
    </location>
</feature>
<feature type="active site" description="Cysteine sulfenic acid (-SOH) intermediate; for peroxidase activity" evidence="10">
    <location>
        <position position="49"/>
    </location>
</feature>
<dbReference type="InterPro" id="IPR050217">
    <property type="entry name" value="Peroxiredoxin"/>
</dbReference>
<protein>
    <recommendedName>
        <fullName evidence="2">thioredoxin-dependent peroxiredoxin</fullName>
        <ecNumber evidence="2">1.11.1.24</ecNumber>
    </recommendedName>
</protein>
<dbReference type="Proteomes" id="UP000226431">
    <property type="component" value="Unassembled WGS sequence"/>
</dbReference>
<keyword evidence="14" id="KW-1185">Reference proteome</keyword>
<dbReference type="PIRSF" id="PIRSF000239">
    <property type="entry name" value="AHPC"/>
    <property type="match status" value="1"/>
</dbReference>
<evidence type="ECO:0000256" key="7">
    <source>
        <dbReference type="ARBA" id="ARBA00023284"/>
    </source>
</evidence>
<evidence type="ECO:0000313" key="13">
    <source>
        <dbReference type="EMBL" id="PHH79656.1"/>
    </source>
</evidence>
<evidence type="ECO:0000259" key="12">
    <source>
        <dbReference type="PROSITE" id="PS51352"/>
    </source>
</evidence>
<comment type="catalytic activity">
    <reaction evidence="8">
        <text>a hydroperoxide + [thioredoxin]-dithiol = an alcohol + [thioredoxin]-disulfide + H2O</text>
        <dbReference type="Rhea" id="RHEA:62620"/>
        <dbReference type="Rhea" id="RHEA-COMP:10698"/>
        <dbReference type="Rhea" id="RHEA-COMP:10700"/>
        <dbReference type="ChEBI" id="CHEBI:15377"/>
        <dbReference type="ChEBI" id="CHEBI:29950"/>
        <dbReference type="ChEBI" id="CHEBI:30879"/>
        <dbReference type="ChEBI" id="CHEBI:35924"/>
        <dbReference type="ChEBI" id="CHEBI:50058"/>
        <dbReference type="EC" id="1.11.1.24"/>
    </reaction>
</comment>
<dbReference type="PROSITE" id="PS51352">
    <property type="entry name" value="THIOREDOXIN_2"/>
    <property type="match status" value="1"/>
</dbReference>
<dbReference type="InterPro" id="IPR019479">
    <property type="entry name" value="Peroxiredoxin_C"/>
</dbReference>
<evidence type="ECO:0000256" key="8">
    <source>
        <dbReference type="ARBA" id="ARBA00049091"/>
    </source>
</evidence>
<keyword evidence="5 9" id="KW-0560">Oxidoreductase</keyword>
<keyword evidence="7 9" id="KW-0676">Redox-active center</keyword>
<evidence type="ECO:0000313" key="14">
    <source>
        <dbReference type="Proteomes" id="UP000226431"/>
    </source>
</evidence>
<evidence type="ECO:0000256" key="3">
    <source>
        <dbReference type="ARBA" id="ARBA00022559"/>
    </source>
</evidence>
<dbReference type="InterPro" id="IPR013766">
    <property type="entry name" value="Thioredoxin_domain"/>
</dbReference>
<evidence type="ECO:0000256" key="9">
    <source>
        <dbReference type="PIRNR" id="PIRNR000239"/>
    </source>
</evidence>
<dbReference type="SUPFAM" id="SSF52833">
    <property type="entry name" value="Thioredoxin-like"/>
    <property type="match status" value="1"/>
</dbReference>
<proteinExistence type="inferred from homology"/>
<dbReference type="OrthoDB" id="185659at2759"/>
<dbReference type="GO" id="GO:0005829">
    <property type="term" value="C:cytosol"/>
    <property type="evidence" value="ECO:0007669"/>
    <property type="project" value="TreeGrafter"/>
</dbReference>
<evidence type="ECO:0000256" key="6">
    <source>
        <dbReference type="ARBA" id="ARBA00023157"/>
    </source>
</evidence>
<feature type="region of interest" description="Disordered" evidence="11">
    <location>
        <begin position="197"/>
        <end position="216"/>
    </location>
</feature>
<sequence length="216" mass="23611">MSSASVQQPAPAFTSPAVEAGEIKDISLSDYIGQWVVLLFYPLDFTFVCPTEIIEFNDALPKFRELNTKVLALSTDSHFSHLAWTKCPRAKGGLGEDLQLPLVADKSLRISRSYGVLLEKEGIALRGLFIIDPKGVLRVININDLPVGRSVTETIRLVEAFQFVEEHGEACPAGWNKGAKTIKADPKGSLEYFAATHGENGNALGNGESNKRPRLE</sequence>
<dbReference type="EC" id="1.11.1.24" evidence="2"/>
<evidence type="ECO:0000256" key="1">
    <source>
        <dbReference type="ARBA" id="ARBA00009796"/>
    </source>
</evidence>
<dbReference type="AlphaFoldDB" id="A0A2C5ZI20"/>
<dbReference type="Pfam" id="PF00578">
    <property type="entry name" value="AhpC-TSA"/>
    <property type="match status" value="1"/>
</dbReference>
<comment type="similarity">
    <text evidence="1">Belongs to the peroxiredoxin family. AhpC/Prx1 subfamily.</text>
</comment>
<dbReference type="FunFam" id="3.40.30.10:FF:000003">
    <property type="entry name" value="Peroxiredoxin 1"/>
    <property type="match status" value="1"/>
</dbReference>
<dbReference type="Gene3D" id="3.40.30.10">
    <property type="entry name" value="Glutaredoxin"/>
    <property type="match status" value="1"/>
</dbReference>
<evidence type="ECO:0000256" key="10">
    <source>
        <dbReference type="PIRSR" id="PIRSR000239-1"/>
    </source>
</evidence>
<dbReference type="InterPro" id="IPR024706">
    <property type="entry name" value="Peroxiredoxin_AhpC-typ"/>
</dbReference>
<dbReference type="GO" id="GO:0034599">
    <property type="term" value="P:cellular response to oxidative stress"/>
    <property type="evidence" value="ECO:0007669"/>
    <property type="project" value="UniProtKB-ARBA"/>
</dbReference>
<comment type="caution">
    <text evidence="13">The sequence shown here is derived from an EMBL/GenBank/DDBJ whole genome shotgun (WGS) entry which is preliminary data.</text>
</comment>
<organism evidence="13 14">
    <name type="scientific">Ophiocordyceps camponoti-rufipedis</name>
    <dbReference type="NCBI Taxonomy" id="2004952"/>
    <lineage>
        <taxon>Eukaryota</taxon>
        <taxon>Fungi</taxon>
        <taxon>Dikarya</taxon>
        <taxon>Ascomycota</taxon>
        <taxon>Pezizomycotina</taxon>
        <taxon>Sordariomycetes</taxon>
        <taxon>Hypocreomycetidae</taxon>
        <taxon>Hypocreales</taxon>
        <taxon>Ophiocordycipitaceae</taxon>
        <taxon>Ophiocordyceps</taxon>
    </lineage>
</organism>
<dbReference type="CDD" id="cd03015">
    <property type="entry name" value="PRX_Typ2cys"/>
    <property type="match status" value="1"/>
</dbReference>
<keyword evidence="3 9" id="KW-0575">Peroxidase</keyword>
<evidence type="ECO:0000256" key="5">
    <source>
        <dbReference type="ARBA" id="ARBA00023002"/>
    </source>
</evidence>
<dbReference type="Pfam" id="PF10417">
    <property type="entry name" value="1-cysPrx_C"/>
    <property type="match status" value="1"/>
</dbReference>
<dbReference type="EMBL" id="NJES01000038">
    <property type="protein sequence ID" value="PHH79656.1"/>
    <property type="molecule type" value="Genomic_DNA"/>
</dbReference>
<dbReference type="PANTHER" id="PTHR10681:SF128">
    <property type="entry name" value="THIOREDOXIN-DEPENDENT PEROXIDE REDUCTASE, MITOCHONDRIAL"/>
    <property type="match status" value="1"/>
</dbReference>
<evidence type="ECO:0000256" key="4">
    <source>
        <dbReference type="ARBA" id="ARBA00022862"/>
    </source>
</evidence>
<comment type="function">
    <text evidence="9">Thiol-specific peroxidase that catalyzes the reduction of hydrogen peroxide and organic hydroperoxides to water and alcohols, respectively.</text>
</comment>
<evidence type="ECO:0000256" key="11">
    <source>
        <dbReference type="SAM" id="MobiDB-lite"/>
    </source>
</evidence>